<comment type="caution">
    <text evidence="6">The sequence shown here is derived from an EMBL/GenBank/DDBJ whole genome shotgun (WGS) entry which is preliminary data.</text>
</comment>
<dbReference type="GO" id="GO:0003700">
    <property type="term" value="F:DNA-binding transcription factor activity"/>
    <property type="evidence" value="ECO:0007669"/>
    <property type="project" value="TreeGrafter"/>
</dbReference>
<reference evidence="6" key="2">
    <citation type="submission" date="2021-04" db="EMBL/GenBank/DDBJ databases">
        <authorList>
            <person name="Gilroy R."/>
        </authorList>
    </citation>
    <scope>NUCLEOTIDE SEQUENCE</scope>
    <source>
        <strain evidence="6">ChiSjej1B19-5720</strain>
    </source>
</reference>
<dbReference type="SUPFAM" id="SSF51206">
    <property type="entry name" value="cAMP-binding domain-like"/>
    <property type="match status" value="1"/>
</dbReference>
<dbReference type="Gene3D" id="2.60.120.10">
    <property type="entry name" value="Jelly Rolls"/>
    <property type="match status" value="1"/>
</dbReference>
<accession>A0A9D2LTG0</accession>
<dbReference type="GO" id="GO:0003677">
    <property type="term" value="F:DNA binding"/>
    <property type="evidence" value="ECO:0007669"/>
    <property type="project" value="UniProtKB-KW"/>
</dbReference>
<dbReference type="InterPro" id="IPR018490">
    <property type="entry name" value="cNMP-bd_dom_sf"/>
</dbReference>
<dbReference type="InterPro" id="IPR000595">
    <property type="entry name" value="cNMP-bd_dom"/>
</dbReference>
<dbReference type="SMART" id="SM00419">
    <property type="entry name" value="HTH_CRP"/>
    <property type="match status" value="1"/>
</dbReference>
<feature type="domain" description="Cyclic nucleotide-binding" evidence="4">
    <location>
        <begin position="12"/>
        <end position="82"/>
    </location>
</feature>
<evidence type="ECO:0000256" key="1">
    <source>
        <dbReference type="ARBA" id="ARBA00023015"/>
    </source>
</evidence>
<dbReference type="InterPro" id="IPR036388">
    <property type="entry name" value="WH-like_DNA-bd_sf"/>
</dbReference>
<gene>
    <name evidence="6" type="ORF">IAA06_09285</name>
</gene>
<dbReference type="Pfam" id="PF00027">
    <property type="entry name" value="cNMP_binding"/>
    <property type="match status" value="1"/>
</dbReference>
<name>A0A9D2LTG0_9FIRM</name>
<keyword evidence="3" id="KW-0804">Transcription</keyword>
<protein>
    <submittedName>
        <fullName evidence="6">Crp/Fnr family transcriptional regulator</fullName>
    </submittedName>
</protein>
<sequence>MADADLLKGIEFFKNIDSHTLQELSSHGRVREYDKGMIVYRAKEQVKYIYFQLQGKSILYNMTHSGSRKIIFILGRGELLNDNVSGEQKTSLFCETIEKSAILEIPFSVFLKQMEKDFKLTSKVISSQERKIWRLGHQLKNTMGSIYLERKLAAKLWKLSRDFGIKTERGTEIDIRMSVTFLADLLGAPRETTSRVCKTLMEHGLINMNRKRITITDPERMSYFYKTGIYKESEG</sequence>
<organism evidence="6 7">
    <name type="scientific">Candidatus Blautia faecavium</name>
    <dbReference type="NCBI Taxonomy" id="2838487"/>
    <lineage>
        <taxon>Bacteria</taxon>
        <taxon>Bacillati</taxon>
        <taxon>Bacillota</taxon>
        <taxon>Clostridia</taxon>
        <taxon>Lachnospirales</taxon>
        <taxon>Lachnospiraceae</taxon>
        <taxon>Blautia</taxon>
    </lineage>
</organism>
<evidence type="ECO:0000256" key="2">
    <source>
        <dbReference type="ARBA" id="ARBA00023125"/>
    </source>
</evidence>
<dbReference type="InterPro" id="IPR012318">
    <property type="entry name" value="HTH_CRP"/>
</dbReference>
<dbReference type="Pfam" id="PF13545">
    <property type="entry name" value="HTH_Crp_2"/>
    <property type="match status" value="1"/>
</dbReference>
<dbReference type="InterPro" id="IPR050397">
    <property type="entry name" value="Env_Response_Regulators"/>
</dbReference>
<dbReference type="Proteomes" id="UP000823842">
    <property type="component" value="Unassembled WGS sequence"/>
</dbReference>
<evidence type="ECO:0000313" key="6">
    <source>
        <dbReference type="EMBL" id="HJB28970.1"/>
    </source>
</evidence>
<feature type="domain" description="HTH crp-type" evidence="5">
    <location>
        <begin position="148"/>
        <end position="219"/>
    </location>
</feature>
<evidence type="ECO:0000259" key="4">
    <source>
        <dbReference type="PROSITE" id="PS50042"/>
    </source>
</evidence>
<evidence type="ECO:0000256" key="3">
    <source>
        <dbReference type="ARBA" id="ARBA00023163"/>
    </source>
</evidence>
<dbReference type="SMART" id="SM00100">
    <property type="entry name" value="cNMP"/>
    <property type="match status" value="1"/>
</dbReference>
<dbReference type="CDD" id="cd00038">
    <property type="entry name" value="CAP_ED"/>
    <property type="match status" value="1"/>
</dbReference>
<keyword evidence="1" id="KW-0805">Transcription regulation</keyword>
<dbReference type="PROSITE" id="PS51063">
    <property type="entry name" value="HTH_CRP_2"/>
    <property type="match status" value="1"/>
</dbReference>
<dbReference type="PANTHER" id="PTHR24567">
    <property type="entry name" value="CRP FAMILY TRANSCRIPTIONAL REGULATORY PROTEIN"/>
    <property type="match status" value="1"/>
</dbReference>
<dbReference type="InterPro" id="IPR036390">
    <property type="entry name" value="WH_DNA-bd_sf"/>
</dbReference>
<dbReference type="InterPro" id="IPR014710">
    <property type="entry name" value="RmlC-like_jellyroll"/>
</dbReference>
<dbReference type="GO" id="GO:0005829">
    <property type="term" value="C:cytosol"/>
    <property type="evidence" value="ECO:0007669"/>
    <property type="project" value="TreeGrafter"/>
</dbReference>
<dbReference type="AlphaFoldDB" id="A0A9D2LTG0"/>
<dbReference type="PROSITE" id="PS50042">
    <property type="entry name" value="CNMP_BINDING_3"/>
    <property type="match status" value="1"/>
</dbReference>
<proteinExistence type="predicted"/>
<dbReference type="SUPFAM" id="SSF46785">
    <property type="entry name" value="Winged helix' DNA-binding domain"/>
    <property type="match status" value="1"/>
</dbReference>
<dbReference type="Gene3D" id="1.10.10.10">
    <property type="entry name" value="Winged helix-like DNA-binding domain superfamily/Winged helix DNA-binding domain"/>
    <property type="match status" value="1"/>
</dbReference>
<evidence type="ECO:0000259" key="5">
    <source>
        <dbReference type="PROSITE" id="PS51063"/>
    </source>
</evidence>
<evidence type="ECO:0000313" key="7">
    <source>
        <dbReference type="Proteomes" id="UP000823842"/>
    </source>
</evidence>
<dbReference type="EMBL" id="DWYZ01000173">
    <property type="protein sequence ID" value="HJB28970.1"/>
    <property type="molecule type" value="Genomic_DNA"/>
</dbReference>
<dbReference type="PANTHER" id="PTHR24567:SF74">
    <property type="entry name" value="HTH-TYPE TRANSCRIPTIONAL REGULATOR ARCR"/>
    <property type="match status" value="1"/>
</dbReference>
<reference evidence="6" key="1">
    <citation type="journal article" date="2021" name="PeerJ">
        <title>Extensive microbial diversity within the chicken gut microbiome revealed by metagenomics and culture.</title>
        <authorList>
            <person name="Gilroy R."/>
            <person name="Ravi A."/>
            <person name="Getino M."/>
            <person name="Pursley I."/>
            <person name="Horton D.L."/>
            <person name="Alikhan N.F."/>
            <person name="Baker D."/>
            <person name="Gharbi K."/>
            <person name="Hall N."/>
            <person name="Watson M."/>
            <person name="Adriaenssens E.M."/>
            <person name="Foster-Nyarko E."/>
            <person name="Jarju S."/>
            <person name="Secka A."/>
            <person name="Antonio M."/>
            <person name="Oren A."/>
            <person name="Chaudhuri R.R."/>
            <person name="La Ragione R."/>
            <person name="Hildebrand F."/>
            <person name="Pallen M.J."/>
        </authorList>
    </citation>
    <scope>NUCLEOTIDE SEQUENCE</scope>
    <source>
        <strain evidence="6">ChiSjej1B19-5720</strain>
    </source>
</reference>
<keyword evidence="2" id="KW-0238">DNA-binding</keyword>